<comment type="caution">
    <text evidence="3">The sequence shown here is derived from an EMBL/GenBank/DDBJ whole genome shotgun (WGS) entry which is preliminary data.</text>
</comment>
<dbReference type="PANTHER" id="PTHR43022:SF1">
    <property type="entry name" value="PROTEIN SMF"/>
    <property type="match status" value="1"/>
</dbReference>
<evidence type="ECO:0000313" key="3">
    <source>
        <dbReference type="EMBL" id="MDR9894850.1"/>
    </source>
</evidence>
<dbReference type="Gene3D" id="3.40.50.450">
    <property type="match status" value="1"/>
</dbReference>
<evidence type="ECO:0000256" key="1">
    <source>
        <dbReference type="ARBA" id="ARBA00006525"/>
    </source>
</evidence>
<protein>
    <submittedName>
        <fullName evidence="3">DNA-protecting protein DprA</fullName>
    </submittedName>
</protein>
<dbReference type="InterPro" id="IPR057666">
    <property type="entry name" value="DrpA_SLOG"/>
</dbReference>
<accession>A0AAP5I543</accession>
<dbReference type="AlphaFoldDB" id="A0AAP5I543"/>
<sequence length="433" mass="47200">MLNHVLPPDTQAILLLCGSFGQSRQLEPQPLTLSEYNSLAEWLRENQMRPADLLEPTAKKQLEKITGKVYPERLLALLERGAMLSLAVEKWTSQGLWILGRSDTKYPKVFKQRLRHSAPPILYGVGNIELLSLGGLAIVGSRDVSEEILTYTGRVAQRIALEGMQVISGAARGVDQQAMLGVLHAGGTSVGVLADSLTKAAVNSNYRSSIKEGRLTLISSYDPEAGFNVGNAMGRNKYIYALADYALVVNSSVGKGGTWAGAVEALSQAQQIPIFVRTHPTASEGNQQLCNHGAQPFPAEPWNDSLKELLAKATSAVETVEIETVNSPIETQTSQQGLSSPTHSIYEAVLPILLNHLQQPKDIKSLAQYLEVRQSQMQDWLNRAVEEGMVRKTTKPVAYVVNQSATQLSLLSSSPEALTNMSFEVNMLTRAQP</sequence>
<name>A0AAP5I543_9CYAN</name>
<dbReference type="Proteomes" id="UP000667802">
    <property type="component" value="Unassembled WGS sequence"/>
</dbReference>
<feature type="domain" description="Smf/DprA SLOG" evidence="2">
    <location>
        <begin position="99"/>
        <end position="297"/>
    </location>
</feature>
<evidence type="ECO:0000259" key="2">
    <source>
        <dbReference type="Pfam" id="PF02481"/>
    </source>
</evidence>
<organism evidence="3 4">
    <name type="scientific">Aetokthonos hydrillicola Thurmond2011</name>
    <dbReference type="NCBI Taxonomy" id="2712845"/>
    <lineage>
        <taxon>Bacteria</taxon>
        <taxon>Bacillati</taxon>
        <taxon>Cyanobacteriota</taxon>
        <taxon>Cyanophyceae</taxon>
        <taxon>Nostocales</taxon>
        <taxon>Hapalosiphonaceae</taxon>
        <taxon>Aetokthonos</taxon>
    </lineage>
</organism>
<dbReference type="InterPro" id="IPR003488">
    <property type="entry name" value="DprA"/>
</dbReference>
<dbReference type="GO" id="GO:0009294">
    <property type="term" value="P:DNA-mediated transformation"/>
    <property type="evidence" value="ECO:0007669"/>
    <property type="project" value="InterPro"/>
</dbReference>
<proteinExistence type="inferred from homology"/>
<reference evidence="4" key="1">
    <citation type="journal article" date="2021" name="Science">
        <title>Hunting the eagle killer: A cyanobacterial neurotoxin causes vacuolar myelinopathy.</title>
        <authorList>
            <person name="Breinlinger S."/>
            <person name="Phillips T.J."/>
            <person name="Haram B.N."/>
            <person name="Mares J."/>
            <person name="Martinez Yerena J.A."/>
            <person name="Hrouzek P."/>
            <person name="Sobotka R."/>
            <person name="Henderson W.M."/>
            <person name="Schmieder P."/>
            <person name="Williams S.M."/>
            <person name="Lauderdale J.D."/>
            <person name="Wilde H.D."/>
            <person name="Gerrin W."/>
            <person name="Kust A."/>
            <person name="Washington J.W."/>
            <person name="Wagner C."/>
            <person name="Geier B."/>
            <person name="Liebeke M."/>
            <person name="Enke H."/>
            <person name="Niedermeyer T.H.J."/>
            <person name="Wilde S.B."/>
        </authorList>
    </citation>
    <scope>NUCLEOTIDE SEQUENCE [LARGE SCALE GENOMIC DNA]</scope>
    <source>
        <strain evidence="4">Thurmond2011</strain>
    </source>
</reference>
<gene>
    <name evidence="3" type="ORF">G7B40_009770</name>
</gene>
<evidence type="ECO:0000313" key="4">
    <source>
        <dbReference type="Proteomes" id="UP000667802"/>
    </source>
</evidence>
<dbReference type="EMBL" id="JAALHA020000003">
    <property type="protein sequence ID" value="MDR9894850.1"/>
    <property type="molecule type" value="Genomic_DNA"/>
</dbReference>
<keyword evidence="4" id="KW-1185">Reference proteome</keyword>
<dbReference type="SUPFAM" id="SSF102405">
    <property type="entry name" value="MCP/YpsA-like"/>
    <property type="match status" value="1"/>
</dbReference>
<dbReference type="RefSeq" id="WP_208344906.1">
    <property type="nucleotide sequence ID" value="NZ_CAWQFN010000552.1"/>
</dbReference>
<dbReference type="Pfam" id="PF02481">
    <property type="entry name" value="DNA_processg_A"/>
    <property type="match status" value="1"/>
</dbReference>
<comment type="similarity">
    <text evidence="1">Belongs to the DprA/Smf family.</text>
</comment>
<dbReference type="PANTHER" id="PTHR43022">
    <property type="entry name" value="PROTEIN SMF"/>
    <property type="match status" value="1"/>
</dbReference>